<reference evidence="1 2" key="1">
    <citation type="journal article" date="2021" name="Elife">
        <title>Chloroplast acquisition without the gene transfer in kleptoplastic sea slugs, Plakobranchus ocellatus.</title>
        <authorList>
            <person name="Maeda T."/>
            <person name="Takahashi S."/>
            <person name="Yoshida T."/>
            <person name="Shimamura S."/>
            <person name="Takaki Y."/>
            <person name="Nagai Y."/>
            <person name="Toyoda A."/>
            <person name="Suzuki Y."/>
            <person name="Arimoto A."/>
            <person name="Ishii H."/>
            <person name="Satoh N."/>
            <person name="Nishiyama T."/>
            <person name="Hasebe M."/>
            <person name="Maruyama T."/>
            <person name="Minagawa J."/>
            <person name="Obokata J."/>
            <person name="Shigenobu S."/>
        </authorList>
    </citation>
    <scope>NUCLEOTIDE SEQUENCE [LARGE SCALE GENOMIC DNA]</scope>
</reference>
<dbReference type="PANTHER" id="PTHR33198">
    <property type="entry name" value="ANK_REP_REGION DOMAIN-CONTAINING PROTEIN-RELATED"/>
    <property type="match status" value="1"/>
</dbReference>
<sequence>MEHLKQPPELDFSAATDVSLAERWRKWSQTMRLYIDLAMTEKSEKEKCAAFLYILGIEGREIFNTFEIEEANRSKIDIMFEKFDAYCNPKENLTVERYKFDTRNQLPTETFDQYLVDLKVMSKIRSASSETYKKSY</sequence>
<proteinExistence type="predicted"/>
<name>A0AAV4BVF4_9GAST</name>
<comment type="caution">
    <text evidence="1">The sequence shown here is derived from an EMBL/GenBank/DDBJ whole genome shotgun (WGS) entry which is preliminary data.</text>
</comment>
<dbReference type="Proteomes" id="UP000735302">
    <property type="component" value="Unassembled WGS sequence"/>
</dbReference>
<organism evidence="1 2">
    <name type="scientific">Plakobranchus ocellatus</name>
    <dbReference type="NCBI Taxonomy" id="259542"/>
    <lineage>
        <taxon>Eukaryota</taxon>
        <taxon>Metazoa</taxon>
        <taxon>Spiralia</taxon>
        <taxon>Lophotrochozoa</taxon>
        <taxon>Mollusca</taxon>
        <taxon>Gastropoda</taxon>
        <taxon>Heterobranchia</taxon>
        <taxon>Euthyneura</taxon>
        <taxon>Panpulmonata</taxon>
        <taxon>Sacoglossa</taxon>
        <taxon>Placobranchoidea</taxon>
        <taxon>Plakobranchidae</taxon>
        <taxon>Plakobranchus</taxon>
    </lineage>
</organism>
<keyword evidence="2" id="KW-1185">Reference proteome</keyword>
<evidence type="ECO:0000313" key="1">
    <source>
        <dbReference type="EMBL" id="GFO24445.1"/>
    </source>
</evidence>
<dbReference type="EMBL" id="BLXT01005617">
    <property type="protein sequence ID" value="GFO24445.1"/>
    <property type="molecule type" value="Genomic_DNA"/>
</dbReference>
<protein>
    <submittedName>
        <fullName evidence="1">Pol polyprotein</fullName>
    </submittedName>
</protein>
<accession>A0AAV4BVF4</accession>
<dbReference type="AlphaFoldDB" id="A0AAV4BVF4"/>
<evidence type="ECO:0000313" key="2">
    <source>
        <dbReference type="Proteomes" id="UP000735302"/>
    </source>
</evidence>
<gene>
    <name evidence="1" type="ORF">PoB_005095000</name>
</gene>